<comment type="caution">
    <text evidence="3">The sequence shown here is derived from an EMBL/GenBank/DDBJ whole genome shotgun (WGS) entry which is preliminary data.</text>
</comment>
<keyword evidence="4" id="KW-1185">Reference proteome</keyword>
<keyword evidence="2" id="KW-0472">Membrane</keyword>
<dbReference type="RefSeq" id="WP_214159731.1">
    <property type="nucleotide sequence ID" value="NZ_JAHBAY010000016.1"/>
</dbReference>
<feature type="transmembrane region" description="Helical" evidence="2">
    <location>
        <begin position="44"/>
        <end position="64"/>
    </location>
</feature>
<keyword evidence="2" id="KW-0812">Transmembrane</keyword>
<feature type="transmembrane region" description="Helical" evidence="2">
    <location>
        <begin position="96"/>
        <end position="120"/>
    </location>
</feature>
<name>A0ABS5TQY9_9ACTN</name>
<feature type="compositionally biased region" description="Low complexity" evidence="1">
    <location>
        <begin position="364"/>
        <end position="379"/>
    </location>
</feature>
<reference evidence="3 4" key="1">
    <citation type="submission" date="2021-05" db="EMBL/GenBank/DDBJ databases">
        <title>Kineosporia and Streptomyces sp. nov. two new marine actinobacteria isolated from Coral.</title>
        <authorList>
            <person name="Buangrab K."/>
            <person name="Sutthacheep M."/>
            <person name="Yeemin T."/>
            <person name="Harunari E."/>
            <person name="Igarashi Y."/>
            <person name="Kanchanasin P."/>
            <person name="Tanasupawat S."/>
            <person name="Phongsopitanun W."/>
        </authorList>
    </citation>
    <scope>NUCLEOTIDE SEQUENCE [LARGE SCALE GENOMIC DNA]</scope>
    <source>
        <strain evidence="3 4">J2-2</strain>
    </source>
</reference>
<feature type="transmembrane region" description="Helical" evidence="2">
    <location>
        <begin position="155"/>
        <end position="171"/>
    </location>
</feature>
<gene>
    <name evidence="3" type="ORF">KIH74_29870</name>
</gene>
<evidence type="ECO:0000256" key="2">
    <source>
        <dbReference type="SAM" id="Phobius"/>
    </source>
</evidence>
<feature type="transmembrane region" description="Helical" evidence="2">
    <location>
        <begin position="126"/>
        <end position="148"/>
    </location>
</feature>
<feature type="compositionally biased region" description="Low complexity" evidence="1">
    <location>
        <begin position="419"/>
        <end position="430"/>
    </location>
</feature>
<evidence type="ECO:0000313" key="4">
    <source>
        <dbReference type="Proteomes" id="UP001197247"/>
    </source>
</evidence>
<feature type="transmembrane region" description="Helical" evidence="2">
    <location>
        <begin position="70"/>
        <end position="89"/>
    </location>
</feature>
<proteinExistence type="predicted"/>
<feature type="compositionally biased region" description="Pro residues" evidence="1">
    <location>
        <begin position="405"/>
        <end position="418"/>
    </location>
</feature>
<protein>
    <submittedName>
        <fullName evidence="3">Uncharacterized protein</fullName>
    </submittedName>
</protein>
<dbReference type="Proteomes" id="UP001197247">
    <property type="component" value="Unassembled WGS sequence"/>
</dbReference>
<organism evidence="3 4">
    <name type="scientific">Kineosporia corallincola</name>
    <dbReference type="NCBI Taxonomy" id="2835133"/>
    <lineage>
        <taxon>Bacteria</taxon>
        <taxon>Bacillati</taxon>
        <taxon>Actinomycetota</taxon>
        <taxon>Actinomycetes</taxon>
        <taxon>Kineosporiales</taxon>
        <taxon>Kineosporiaceae</taxon>
        <taxon>Kineosporia</taxon>
    </lineage>
</organism>
<dbReference type="EMBL" id="JAHBAY010000016">
    <property type="protein sequence ID" value="MBT0773189.1"/>
    <property type="molecule type" value="Genomic_DNA"/>
</dbReference>
<evidence type="ECO:0000256" key="1">
    <source>
        <dbReference type="SAM" id="MobiDB-lite"/>
    </source>
</evidence>
<evidence type="ECO:0000313" key="3">
    <source>
        <dbReference type="EMBL" id="MBT0773189.1"/>
    </source>
</evidence>
<feature type="region of interest" description="Disordered" evidence="1">
    <location>
        <begin position="1"/>
        <end position="26"/>
    </location>
</feature>
<accession>A0ABS5TQY9</accession>
<feature type="compositionally biased region" description="Low complexity" evidence="1">
    <location>
        <begin position="389"/>
        <end position="404"/>
    </location>
</feature>
<feature type="region of interest" description="Disordered" evidence="1">
    <location>
        <begin position="326"/>
        <end position="456"/>
    </location>
</feature>
<feature type="transmembrane region" description="Helical" evidence="2">
    <location>
        <begin position="589"/>
        <end position="608"/>
    </location>
</feature>
<feature type="transmembrane region" description="Helical" evidence="2">
    <location>
        <begin position="270"/>
        <end position="288"/>
    </location>
</feature>
<keyword evidence="2" id="KW-1133">Transmembrane helix</keyword>
<feature type="transmembrane region" description="Helical" evidence="2">
    <location>
        <begin position="548"/>
        <end position="569"/>
    </location>
</feature>
<feature type="transmembrane region" description="Helical" evidence="2">
    <location>
        <begin position="191"/>
        <end position="212"/>
    </location>
</feature>
<feature type="transmembrane region" description="Helical" evidence="2">
    <location>
        <begin position="224"/>
        <end position="250"/>
    </location>
</feature>
<sequence length="812" mass="83630">MATKTAQTPTGITDTPDDIHDPEPGPVSRRRFRVRPGLVPRLRLVRSVVLWTALAWLLLAVVLLPGARSAVAQFVPVLVLMVAGFLLTVTRTVRWAALGLVFAASLVWAAATAVTLLLVLPEPRPAALQVAGTALAQLVPPAAVALVAPRRARRFAVGDWVLLGLAAGLGFRAVRELARGLGAPAVPGPGFVAAVVVCGTLGLAVVGWRAAASAGRAARLVSRVSWLLVVPLVWAVAVGTPMVDAVLTLTGSLPEPFGWAGQVGELPLRTGLRVAAVLVVLLAVLVDARHLLTADECRGDLTVLPVPWRAARWARAWSNRLAPAPTYPAPQDISPGDADPAAPPPAAPSPTTSPLTAPSPGPVAPSATTSPTITPPHTAQPGTASPDTASPGAAHPPAVSSSVSPPKPPHDPPSPPADPVTTPATTPVTSRSNHTATVPDHGRRRASSGSSRGARVRRAGLERAAVVLWLVQLGRHTLTVACCSLVAYAIRDKAVILAAHAGVSGESRLTRLVRGRAAMEMTRHARQEAYAWHSDLHRDPSGGGLSQVVVWRVAAVLTLLPALAVLWLVHAPSGSADLSGPGTWWTELAVWQQVLLTGGLTGLAALAAGSLGASPGVSGTAVYLASYGYGAATFVRAPRAATRTYLARATPAGLLADAAELALTMVPVTFGGAVEARGVRTTAEDYLHAFDLGGLSGFLGKAEVFTEYATRAVPAPGHHDVVVQAVGVPSARALAKLILKDASYAGGPVRLIPGTAGGAPAGTAQLLADRLGVRVLAPTDTVHVFESGRLIVGPSPLAPSGRWESFEPGPRR</sequence>